<evidence type="ECO:0000256" key="3">
    <source>
        <dbReference type="ARBA" id="ARBA00023004"/>
    </source>
</evidence>
<dbReference type="InterPro" id="IPR002401">
    <property type="entry name" value="Cyt_P450_E_grp-I"/>
</dbReference>
<dbReference type="GO" id="GO:0005506">
    <property type="term" value="F:iron ion binding"/>
    <property type="evidence" value="ECO:0007669"/>
    <property type="project" value="InterPro"/>
</dbReference>
<dbReference type="SUPFAM" id="SSF48264">
    <property type="entry name" value="Cytochrome P450"/>
    <property type="match status" value="1"/>
</dbReference>
<evidence type="ECO:0000256" key="1">
    <source>
        <dbReference type="ARBA" id="ARBA00022617"/>
    </source>
</evidence>
<reference evidence="5 6" key="1">
    <citation type="submission" date="2023-10" db="EMBL/GenBank/DDBJ databases">
        <title>Draft genome sequence of Xylaria bambusicola isolate GMP-LS, the root and basal stem rot pathogen of sugarcane in Indonesia.</title>
        <authorList>
            <person name="Selvaraj P."/>
            <person name="Muralishankar V."/>
            <person name="Muruganantham S."/>
            <person name="Sp S."/>
            <person name="Haryani S."/>
            <person name="Lau K.J.X."/>
            <person name="Naqvi N.I."/>
        </authorList>
    </citation>
    <scope>NUCLEOTIDE SEQUENCE [LARGE SCALE GENOMIC DNA]</scope>
    <source>
        <strain evidence="5">GMP-LS</strain>
    </source>
</reference>
<proteinExistence type="predicted"/>
<evidence type="ECO:0000313" key="5">
    <source>
        <dbReference type="EMBL" id="KAK5624404.1"/>
    </source>
</evidence>
<protein>
    <recommendedName>
        <fullName evidence="7">Benzoate 4-monooxygenase cytochrome P450</fullName>
    </recommendedName>
</protein>
<dbReference type="Pfam" id="PF00067">
    <property type="entry name" value="p450"/>
    <property type="match status" value="1"/>
</dbReference>
<dbReference type="PRINTS" id="PR00463">
    <property type="entry name" value="EP450I"/>
</dbReference>
<dbReference type="Gene3D" id="1.10.630.10">
    <property type="entry name" value="Cytochrome P450"/>
    <property type="match status" value="1"/>
</dbReference>
<comment type="cofactor">
    <cofactor evidence="4">
        <name>heme</name>
        <dbReference type="ChEBI" id="CHEBI:30413"/>
    </cofactor>
</comment>
<dbReference type="GO" id="GO:0004497">
    <property type="term" value="F:monooxygenase activity"/>
    <property type="evidence" value="ECO:0007669"/>
    <property type="project" value="InterPro"/>
</dbReference>
<dbReference type="Proteomes" id="UP001305414">
    <property type="component" value="Unassembled WGS sequence"/>
</dbReference>
<feature type="binding site" description="axial binding residue" evidence="4">
    <location>
        <position position="443"/>
    </location>
    <ligand>
        <name>heme</name>
        <dbReference type="ChEBI" id="CHEBI:30413"/>
    </ligand>
    <ligandPart>
        <name>Fe</name>
        <dbReference type="ChEBI" id="CHEBI:18248"/>
    </ligandPart>
</feature>
<evidence type="ECO:0000256" key="2">
    <source>
        <dbReference type="ARBA" id="ARBA00022723"/>
    </source>
</evidence>
<dbReference type="InterPro" id="IPR001128">
    <property type="entry name" value="Cyt_P450"/>
</dbReference>
<dbReference type="GO" id="GO:0020037">
    <property type="term" value="F:heme binding"/>
    <property type="evidence" value="ECO:0007669"/>
    <property type="project" value="InterPro"/>
</dbReference>
<dbReference type="GO" id="GO:0016705">
    <property type="term" value="F:oxidoreductase activity, acting on paired donors, with incorporation or reduction of molecular oxygen"/>
    <property type="evidence" value="ECO:0007669"/>
    <property type="project" value="InterPro"/>
</dbReference>
<dbReference type="PANTHER" id="PTHR24305">
    <property type="entry name" value="CYTOCHROME P450"/>
    <property type="match status" value="1"/>
</dbReference>
<comment type="caution">
    <text evidence="5">The sequence shown here is derived from an EMBL/GenBank/DDBJ whole genome shotgun (WGS) entry which is preliminary data.</text>
</comment>
<sequence>MTFLASIIYNVFLHPLSHIPGPFWARATGFPSWYHAMTGRRHIWLWKQFQIYGGRIRPEPNTVLFFNPEAYKEIYSMKSNVRRSQFYTALRRKRHEISTFNTIDVKEHAWRRKILNLAFTEKSVAAACHFIIEHVDRWHHLFEEQLNSNEWSSPLDFTEKFNALIFDITGDLCFGRSFDVKEPGENPLKAVPNLLADYMMFYYPFCRSPFLSVMNWLKPRGLDHFFDMISSPTIKQYNKFLYNSVMQRIAEQKEQAKKPEAEKRQDIFHFLFEARDPETNQLALDENALLAESSLLIFAGTDTTSVTLSCLFFYLSGNQQIRDKLVDEILEAFDSADEIVYGPKLLACTYLNACIDEAMRIGPALTCDLPREVLPGGLVVQGEYYPPGTIVGTVPWADTHNPDVYGDAEVFRPERWIVNGANQEEVARLRSNLRPFSSGPGVCPGRNLALAEIMITVARTLYRFQIRRAPGSTLGGGHPGLGWGCTDEKQFQMLDAFVSFHQGPELQLKKRAA</sequence>
<name>A0AAN7UE12_9PEZI</name>
<keyword evidence="1 4" id="KW-0349">Heme</keyword>
<evidence type="ECO:0000256" key="4">
    <source>
        <dbReference type="PIRSR" id="PIRSR602401-1"/>
    </source>
</evidence>
<evidence type="ECO:0000313" key="6">
    <source>
        <dbReference type="Proteomes" id="UP001305414"/>
    </source>
</evidence>
<dbReference type="PANTHER" id="PTHR24305:SF226">
    <property type="entry name" value="CYTOCHROME P450 MONOOXYGENASE"/>
    <property type="match status" value="1"/>
</dbReference>
<dbReference type="InterPro" id="IPR050121">
    <property type="entry name" value="Cytochrome_P450_monoxygenase"/>
</dbReference>
<evidence type="ECO:0008006" key="7">
    <source>
        <dbReference type="Google" id="ProtNLM"/>
    </source>
</evidence>
<dbReference type="CDD" id="cd11061">
    <property type="entry name" value="CYP67-like"/>
    <property type="match status" value="1"/>
</dbReference>
<gene>
    <name evidence="5" type="ORF">RRF57_000120</name>
</gene>
<dbReference type="PRINTS" id="PR00385">
    <property type="entry name" value="P450"/>
</dbReference>
<accession>A0AAN7UE12</accession>
<organism evidence="5 6">
    <name type="scientific">Xylaria bambusicola</name>
    <dbReference type="NCBI Taxonomy" id="326684"/>
    <lineage>
        <taxon>Eukaryota</taxon>
        <taxon>Fungi</taxon>
        <taxon>Dikarya</taxon>
        <taxon>Ascomycota</taxon>
        <taxon>Pezizomycotina</taxon>
        <taxon>Sordariomycetes</taxon>
        <taxon>Xylariomycetidae</taxon>
        <taxon>Xylariales</taxon>
        <taxon>Xylariaceae</taxon>
        <taxon>Xylaria</taxon>
    </lineage>
</organism>
<dbReference type="EMBL" id="JAWHQM010000001">
    <property type="protein sequence ID" value="KAK5624404.1"/>
    <property type="molecule type" value="Genomic_DNA"/>
</dbReference>
<dbReference type="AlphaFoldDB" id="A0AAN7UE12"/>
<keyword evidence="2 4" id="KW-0479">Metal-binding</keyword>
<keyword evidence="6" id="KW-1185">Reference proteome</keyword>
<dbReference type="InterPro" id="IPR036396">
    <property type="entry name" value="Cyt_P450_sf"/>
</dbReference>
<keyword evidence="3 4" id="KW-0408">Iron</keyword>